<dbReference type="GO" id="GO:0003924">
    <property type="term" value="F:GTPase activity"/>
    <property type="evidence" value="ECO:0007669"/>
    <property type="project" value="InterPro"/>
</dbReference>
<proteinExistence type="inferred from homology"/>
<dbReference type="Gene3D" id="3.40.50.300">
    <property type="entry name" value="P-loop containing nucleotide triphosphate hydrolases"/>
    <property type="match status" value="1"/>
</dbReference>
<sequence>MGQDDFNRLRPLSYRGADVFILAFPLISKTSYENISKFCKSGFTTLWIPELRQYAPGVPVILVETKLGYDFLLPFLFL</sequence>
<dbReference type="InterPro" id="IPR001806">
    <property type="entry name" value="Small_GTPase"/>
</dbReference>
<dbReference type="EMBL" id="CACTIH010005511">
    <property type="protein sequence ID" value="CAA2995892.1"/>
    <property type="molecule type" value="Genomic_DNA"/>
</dbReference>
<keyword evidence="3" id="KW-0342">GTP-binding</keyword>
<dbReference type="AlphaFoldDB" id="A0A8S0SW58"/>
<dbReference type="InterPro" id="IPR003578">
    <property type="entry name" value="Small_GTPase_Rho"/>
</dbReference>
<dbReference type="GO" id="GO:0005525">
    <property type="term" value="F:GTP binding"/>
    <property type="evidence" value="ECO:0007669"/>
    <property type="project" value="UniProtKB-KW"/>
</dbReference>
<accession>A0A8S0SW58</accession>
<dbReference type="GO" id="GO:0007264">
    <property type="term" value="P:small GTPase-mediated signal transduction"/>
    <property type="evidence" value="ECO:0007669"/>
    <property type="project" value="InterPro"/>
</dbReference>
<reference evidence="5 6" key="1">
    <citation type="submission" date="2019-12" db="EMBL/GenBank/DDBJ databases">
        <authorList>
            <person name="Alioto T."/>
            <person name="Alioto T."/>
            <person name="Gomez Garrido J."/>
        </authorList>
    </citation>
    <scope>NUCLEOTIDE SEQUENCE [LARGE SCALE GENOMIC DNA]</scope>
</reference>
<dbReference type="Proteomes" id="UP000594638">
    <property type="component" value="Unassembled WGS sequence"/>
</dbReference>
<evidence type="ECO:0000256" key="3">
    <source>
        <dbReference type="ARBA" id="ARBA00023134"/>
    </source>
</evidence>
<name>A0A8S0SW58_OLEEU</name>
<dbReference type="SUPFAM" id="SSF52540">
    <property type="entry name" value="P-loop containing nucleoside triphosphate hydrolases"/>
    <property type="match status" value="1"/>
</dbReference>
<dbReference type="Pfam" id="PF00071">
    <property type="entry name" value="Ras"/>
    <property type="match status" value="1"/>
</dbReference>
<protein>
    <submittedName>
        <fullName evidence="5">RAC-like 3</fullName>
    </submittedName>
</protein>
<keyword evidence="6" id="KW-1185">Reference proteome</keyword>
<keyword evidence="2" id="KW-0547">Nucleotide-binding</keyword>
<dbReference type="PANTHER" id="PTHR24072">
    <property type="entry name" value="RHO FAMILY GTPASE"/>
    <property type="match status" value="1"/>
</dbReference>
<dbReference type="InterPro" id="IPR027417">
    <property type="entry name" value="P-loop_NTPase"/>
</dbReference>
<dbReference type="SMART" id="SM00174">
    <property type="entry name" value="RHO"/>
    <property type="match status" value="1"/>
</dbReference>
<gene>
    <name evidence="5" type="ORF">OLEA9_A091049</name>
</gene>
<evidence type="ECO:0000313" key="6">
    <source>
        <dbReference type="Proteomes" id="UP000594638"/>
    </source>
</evidence>
<organism evidence="5 6">
    <name type="scientific">Olea europaea subsp. europaea</name>
    <dbReference type="NCBI Taxonomy" id="158383"/>
    <lineage>
        <taxon>Eukaryota</taxon>
        <taxon>Viridiplantae</taxon>
        <taxon>Streptophyta</taxon>
        <taxon>Embryophyta</taxon>
        <taxon>Tracheophyta</taxon>
        <taxon>Spermatophyta</taxon>
        <taxon>Magnoliopsida</taxon>
        <taxon>eudicotyledons</taxon>
        <taxon>Gunneridae</taxon>
        <taxon>Pentapetalae</taxon>
        <taxon>asterids</taxon>
        <taxon>lamiids</taxon>
        <taxon>Lamiales</taxon>
        <taxon>Oleaceae</taxon>
        <taxon>Oleeae</taxon>
        <taxon>Olea</taxon>
    </lineage>
</organism>
<dbReference type="OrthoDB" id="8830751at2759"/>
<dbReference type="Gramene" id="OE9A091049T1">
    <property type="protein sequence ID" value="OE9A091049C1"/>
    <property type="gene ID" value="OE9A091049"/>
</dbReference>
<comment type="caution">
    <text evidence="5">The sequence shown here is derived from an EMBL/GenBank/DDBJ whole genome shotgun (WGS) entry which is preliminary data.</text>
</comment>
<evidence type="ECO:0000256" key="2">
    <source>
        <dbReference type="ARBA" id="ARBA00022741"/>
    </source>
</evidence>
<keyword evidence="4" id="KW-0449">Lipoprotein</keyword>
<evidence type="ECO:0000256" key="4">
    <source>
        <dbReference type="ARBA" id="ARBA00023288"/>
    </source>
</evidence>
<evidence type="ECO:0000313" key="5">
    <source>
        <dbReference type="EMBL" id="CAA2995892.1"/>
    </source>
</evidence>
<evidence type="ECO:0000256" key="1">
    <source>
        <dbReference type="ARBA" id="ARBA00010142"/>
    </source>
</evidence>
<comment type="similarity">
    <text evidence="1">Belongs to the small GTPase superfamily. Rho family.</text>
</comment>